<dbReference type="GO" id="GO:0000166">
    <property type="term" value="F:nucleotide binding"/>
    <property type="evidence" value="ECO:0007669"/>
    <property type="project" value="InterPro"/>
</dbReference>
<dbReference type="EMBL" id="AAXU02000001">
    <property type="protein sequence ID" value="EAZ82797.1"/>
    <property type="molecule type" value="Genomic_DNA"/>
</dbReference>
<dbReference type="RefSeq" id="WP_008200616.1">
    <property type="nucleotide sequence ID" value="NZ_CM001023.1"/>
</dbReference>
<dbReference type="STRING" id="388413.ALPR1_11290"/>
<dbReference type="OrthoDB" id="9763611at2"/>
<evidence type="ECO:0000313" key="4">
    <source>
        <dbReference type="Proteomes" id="UP000003919"/>
    </source>
</evidence>
<evidence type="ECO:0000259" key="1">
    <source>
        <dbReference type="Pfam" id="PF01408"/>
    </source>
</evidence>
<dbReference type="Gene3D" id="3.30.360.10">
    <property type="entry name" value="Dihydrodipicolinate Reductase, domain 2"/>
    <property type="match status" value="1"/>
</dbReference>
<dbReference type="eggNOG" id="COG0673">
    <property type="taxonomic scope" value="Bacteria"/>
</dbReference>
<dbReference type="SUPFAM" id="SSF55347">
    <property type="entry name" value="Glyceraldehyde-3-phosphate dehydrogenase-like, C-terminal domain"/>
    <property type="match status" value="1"/>
</dbReference>
<protein>
    <submittedName>
        <fullName evidence="3">Probable NADH-dependent dehydrogenase-putative NAD-employing oxidoreductase of the GFO family protein</fullName>
    </submittedName>
</protein>
<evidence type="ECO:0000259" key="2">
    <source>
        <dbReference type="Pfam" id="PF19051"/>
    </source>
</evidence>
<dbReference type="Proteomes" id="UP000003919">
    <property type="component" value="Unassembled WGS sequence"/>
</dbReference>
<sequence length="457" mass="51379">MTQRREFIKKSVLGTAGIAMAGMSMSAKSYASILGANERINLAVIGIRGQGSNHINQWCALKDNRNVRLKTLCDVDEQYFEPKSKVVIEKTGVTPLTEWDMKKVFDDSEIDAVSFAVPNHWHALGTIWACQAGKHVYVEKPASHNVWEGRKMVEAARKYDRRVQVGFQNRSIENVMEAMKFLHDGGIGDVYMARGTCYKPRDSFGKVADSTPPSSLHYDQWLGPAQYQPYNEKKVHYNWHWHWATGNGDTGNQGPHQFDVARWGLNKNEHPVSVYSSGAIYGITPEECSQETPNTQVSIFKYADGKTLEFETRGRYTNGEGDLGIHIGNVFYGTDGYLEVDGSTWRAYRQREKEPFAMSKKREAAPSSNNNLMAAPGGAEHYANFIDAIRAGNNETLHCDIEEGFVSSVLPLIANVSYLTGSQLMFDGKKEMFVDNKKADKLLTRDYRDQYAVPNKV</sequence>
<dbReference type="InterPro" id="IPR036291">
    <property type="entry name" value="NAD(P)-bd_dom_sf"/>
</dbReference>
<dbReference type="PANTHER" id="PTHR43818">
    <property type="entry name" value="BCDNA.GH03377"/>
    <property type="match status" value="1"/>
</dbReference>
<dbReference type="Pfam" id="PF01408">
    <property type="entry name" value="GFO_IDH_MocA"/>
    <property type="match status" value="1"/>
</dbReference>
<feature type="domain" description="Gfo/Idh/MocA-like oxidoreductase N-terminal" evidence="1">
    <location>
        <begin position="40"/>
        <end position="167"/>
    </location>
</feature>
<dbReference type="PANTHER" id="PTHR43818:SF5">
    <property type="entry name" value="OXIDOREDUCTASE FAMILY PROTEIN"/>
    <property type="match status" value="1"/>
</dbReference>
<dbReference type="Pfam" id="PF19051">
    <property type="entry name" value="GFO_IDH_MocA_C2"/>
    <property type="match status" value="2"/>
</dbReference>
<evidence type="ECO:0000313" key="3">
    <source>
        <dbReference type="EMBL" id="EAZ82797.1"/>
    </source>
</evidence>
<dbReference type="HOGENOM" id="CLU_023194_24_0_10"/>
<dbReference type="InterPro" id="IPR000683">
    <property type="entry name" value="Gfo/Idh/MocA-like_OxRdtase_N"/>
</dbReference>
<dbReference type="Gene3D" id="3.40.50.720">
    <property type="entry name" value="NAD(P)-binding Rossmann-like Domain"/>
    <property type="match status" value="1"/>
</dbReference>
<keyword evidence="4" id="KW-1185">Reference proteome</keyword>
<proteinExistence type="predicted"/>
<comment type="caution">
    <text evidence="3">The sequence shown here is derived from an EMBL/GenBank/DDBJ whole genome shotgun (WGS) entry which is preliminary data.</text>
</comment>
<dbReference type="InterPro" id="IPR006311">
    <property type="entry name" value="TAT_signal"/>
</dbReference>
<gene>
    <name evidence="3" type="ORF">ALPR1_11290</name>
</gene>
<accession>A3HSH9</accession>
<dbReference type="InterPro" id="IPR043906">
    <property type="entry name" value="Gfo/Idh/MocA_OxRdtase_bact_C"/>
</dbReference>
<dbReference type="SUPFAM" id="SSF51735">
    <property type="entry name" value="NAD(P)-binding Rossmann-fold domains"/>
    <property type="match status" value="1"/>
</dbReference>
<name>A3HSH9_9BACT</name>
<reference evidence="3 4" key="1">
    <citation type="journal article" date="2011" name="J. Bacteriol.">
        <title>Complete genome sequence of Algoriphagus sp. PR1, bacterial prey of a colony-forming choanoflagellate.</title>
        <authorList>
            <person name="Alegado R.A."/>
            <person name="Ferriera S."/>
            <person name="Nusbaum C."/>
            <person name="Young S.K."/>
            <person name="Zeng Q."/>
            <person name="Imamovic A."/>
            <person name="Fairclough S.R."/>
            <person name="King N."/>
        </authorList>
    </citation>
    <scope>NUCLEOTIDE SEQUENCE [LARGE SCALE GENOMIC DNA]</scope>
    <source>
        <strain evidence="3 4">PR1</strain>
    </source>
</reference>
<organism evidence="3 4">
    <name type="scientific">Algoriphagus machipongonensis</name>
    <dbReference type="NCBI Taxonomy" id="388413"/>
    <lineage>
        <taxon>Bacteria</taxon>
        <taxon>Pseudomonadati</taxon>
        <taxon>Bacteroidota</taxon>
        <taxon>Cytophagia</taxon>
        <taxon>Cytophagales</taxon>
        <taxon>Cyclobacteriaceae</taxon>
        <taxon>Algoriphagus</taxon>
    </lineage>
</organism>
<feature type="domain" description="Gfo/Idh/MocA-like oxidoreductase bacterial type C-terminal" evidence="2">
    <location>
        <begin position="210"/>
        <end position="275"/>
    </location>
</feature>
<dbReference type="InterPro" id="IPR050463">
    <property type="entry name" value="Gfo/Idh/MocA_oxidrdct_glycsds"/>
</dbReference>
<feature type="domain" description="Gfo/Idh/MocA-like oxidoreductase bacterial type C-terminal" evidence="2">
    <location>
        <begin position="365"/>
        <end position="452"/>
    </location>
</feature>
<dbReference type="PROSITE" id="PS51318">
    <property type="entry name" value="TAT"/>
    <property type="match status" value="1"/>
</dbReference>
<dbReference type="AlphaFoldDB" id="A3HSH9"/>